<reference evidence="4 5" key="1">
    <citation type="submission" date="2007-06" db="EMBL/GenBank/DDBJ databases">
        <authorList>
            <person name="Shimkets L."/>
            <person name="Ferriera S."/>
            <person name="Johnson J."/>
            <person name="Kravitz S."/>
            <person name="Beeson K."/>
            <person name="Sutton G."/>
            <person name="Rogers Y.-H."/>
            <person name="Friedman R."/>
            <person name="Frazier M."/>
            <person name="Venter J.C."/>
        </authorList>
    </citation>
    <scope>NUCLEOTIDE SEQUENCE [LARGE SCALE GENOMIC DNA]</scope>
    <source>
        <strain evidence="4 5">SIR-1</strain>
    </source>
</reference>
<dbReference type="PANTHER" id="PTHR35038">
    <property type="entry name" value="DISSIMILATORY SULFITE REDUCTASE SIRA"/>
    <property type="match status" value="1"/>
</dbReference>
<dbReference type="AlphaFoldDB" id="A6GEY0"/>
<dbReference type="InterPro" id="IPR036280">
    <property type="entry name" value="Multihaem_cyt_sf"/>
</dbReference>
<evidence type="ECO:0000256" key="3">
    <source>
        <dbReference type="SAM" id="Phobius"/>
    </source>
</evidence>
<accession>A6GEY0</accession>
<keyword evidence="5" id="KW-1185">Reference proteome</keyword>
<dbReference type="SUPFAM" id="SSF48695">
    <property type="entry name" value="Multiheme cytochromes"/>
    <property type="match status" value="2"/>
</dbReference>
<protein>
    <submittedName>
        <fullName evidence="4">Cytochrome c family protein</fullName>
    </submittedName>
</protein>
<sequence length="845" mass="89504">MSGACGQTEEAGPQLEAGEGETSSSAAGAGAAPTPADPAELWSGRGCTAADCHGGIEPIRQPGTGMLTQILARGQAFGDPDGCVVCHGGDPQATSPAEAHHGANDPALAEAGGPDRFFPDPASPWVNARSCGQCHAELVEAQWNSLMMTEAGKIQGTTWSFGIPGDYEHRWANYDTQNPEDPHARLGTEAYRAYMEAKSAAHPNVFVDRHERVPEAPAPGVDGGWEELEADPAQAAFTYLRAECQRCHLGVKGRQKRGDFRGMGCGACHIPYGNEGVYEGGDETIGGGEHAVGRPLVHSIQATRDSWVFKPSASPDEEALGYTGIPVETCTTCHNRGKRIGVSYQGLMESAWASPYTEGGGGAIPQPGLHTKHYIAMQQDIHFQKGMLCQDCHTSGDVHGDGFLAAANLGPIEIECSDCHGTPSAFPWELPLGWGDEDGRAQLGTLDADDPRGVGRELPNHLRAGAVAEPEDGYILTARGNPMPDVVRRGDAVVVHTAGGASLIVEPLKAKQARKGLSAEAEVAMVHTDHVETMECYACHSEWAPQCYGCHVEVDYTDLSGGFDWVAAGNRHLSSAPTKADEQGWPDLKIPGKVTELRSYMRWEDPPLGINGEGRVSPLIPGCQTSATIIGPNGEVLAQNQIFRTPPNTEGAGEAGQLGIDMSPVQPHTTGKARSCESCHADEKALGYGIGGGRMTAPWDTDKVVDLTTADGRVIPASARTQVEGIEGLVDWSAVLDAEGNQTQTVGHHFEGSGPLPADMRARMDRDNVCVGCHAEIPDGALPVSLLAHVSQATAIGRPTTKEQHASLVNKIVRSSAWAQVLFMVFAGLGFFTAVGWGVRRLRAR</sequence>
<comment type="caution">
    <text evidence="4">The sequence shown here is derived from an EMBL/GenBank/DDBJ whole genome shotgun (WGS) entry which is preliminary data.</text>
</comment>
<evidence type="ECO:0000313" key="4">
    <source>
        <dbReference type="EMBL" id="EDM75572.1"/>
    </source>
</evidence>
<dbReference type="STRING" id="391625.PPSIR1_28961"/>
<feature type="region of interest" description="Disordered" evidence="2">
    <location>
        <begin position="89"/>
        <end position="112"/>
    </location>
</feature>
<dbReference type="Proteomes" id="UP000005801">
    <property type="component" value="Unassembled WGS sequence"/>
</dbReference>
<keyword evidence="3" id="KW-0472">Membrane</keyword>
<proteinExistence type="predicted"/>
<feature type="transmembrane region" description="Helical" evidence="3">
    <location>
        <begin position="817"/>
        <end position="839"/>
    </location>
</feature>
<evidence type="ECO:0000313" key="5">
    <source>
        <dbReference type="Proteomes" id="UP000005801"/>
    </source>
</evidence>
<dbReference type="InterPro" id="IPR051829">
    <property type="entry name" value="Multiheme_Cytochr_ET"/>
</dbReference>
<feature type="compositionally biased region" description="Low complexity" evidence="2">
    <location>
        <begin position="16"/>
        <end position="40"/>
    </location>
</feature>
<organism evidence="4 5">
    <name type="scientific">Plesiocystis pacifica SIR-1</name>
    <dbReference type="NCBI Taxonomy" id="391625"/>
    <lineage>
        <taxon>Bacteria</taxon>
        <taxon>Pseudomonadati</taxon>
        <taxon>Myxococcota</taxon>
        <taxon>Polyangia</taxon>
        <taxon>Nannocystales</taxon>
        <taxon>Nannocystaceae</taxon>
        <taxon>Plesiocystis</taxon>
    </lineage>
</organism>
<feature type="region of interest" description="Disordered" evidence="2">
    <location>
        <begin position="1"/>
        <end position="43"/>
    </location>
</feature>
<dbReference type="GO" id="GO:0016491">
    <property type="term" value="F:oxidoreductase activity"/>
    <property type="evidence" value="ECO:0007669"/>
    <property type="project" value="TreeGrafter"/>
</dbReference>
<dbReference type="EMBL" id="ABCS01000087">
    <property type="protein sequence ID" value="EDM75572.1"/>
    <property type="molecule type" value="Genomic_DNA"/>
</dbReference>
<dbReference type="eggNOG" id="COG3303">
    <property type="taxonomic scope" value="Bacteria"/>
</dbReference>
<dbReference type="PANTHER" id="PTHR35038:SF8">
    <property type="entry name" value="C-TYPE POLYHEME CYTOCHROME OMCC"/>
    <property type="match status" value="1"/>
</dbReference>
<evidence type="ECO:0000256" key="1">
    <source>
        <dbReference type="ARBA" id="ARBA00022729"/>
    </source>
</evidence>
<evidence type="ECO:0000256" key="2">
    <source>
        <dbReference type="SAM" id="MobiDB-lite"/>
    </source>
</evidence>
<keyword evidence="3" id="KW-1133">Transmembrane helix</keyword>
<gene>
    <name evidence="4" type="ORF">PPSIR1_28961</name>
</gene>
<keyword evidence="3" id="KW-0812">Transmembrane</keyword>
<keyword evidence="1" id="KW-0732">Signal</keyword>
<name>A6GEY0_9BACT</name>